<dbReference type="STRING" id="366602.Caul_1230"/>
<dbReference type="PANTHER" id="PTHR39327">
    <property type="match status" value="1"/>
</dbReference>
<protein>
    <submittedName>
        <fullName evidence="1">Periplasmic protein-like protein</fullName>
    </submittedName>
</protein>
<gene>
    <name evidence="1" type="ordered locus">Caul_1230</name>
</gene>
<sequence>MGLLCAFSPPDGRNPDVSRQGRFVITKTLYPPEILARVRAVDEATRLTAVLLEQSDIKAIRTYREFLRKASGLPTAEAQLEAVNDYVNEHVMFVDDATLYLGADVWAPPITTLMMGGDCEDLALLKSWGLERLGFSRQNLFLMVGVTANTNPPVGHAVLAVRLQGGDFVLLDNTEQRVLTVNESKRFEPIYAVNTFGYWDVDDPSRSRDEVWRQALQVARGQDDR</sequence>
<accession>B0SYM9</accession>
<dbReference type="SUPFAM" id="SSF54001">
    <property type="entry name" value="Cysteine proteinases"/>
    <property type="match status" value="1"/>
</dbReference>
<reference evidence="1" key="1">
    <citation type="submission" date="2008-01" db="EMBL/GenBank/DDBJ databases">
        <title>Complete sequence of chromosome of Caulobacter sp. K31.</title>
        <authorList>
            <consortium name="US DOE Joint Genome Institute"/>
            <person name="Copeland A."/>
            <person name="Lucas S."/>
            <person name="Lapidus A."/>
            <person name="Barry K."/>
            <person name="Glavina del Rio T."/>
            <person name="Dalin E."/>
            <person name="Tice H."/>
            <person name="Pitluck S."/>
            <person name="Bruce D."/>
            <person name="Goodwin L."/>
            <person name="Thompson L.S."/>
            <person name="Brettin T."/>
            <person name="Detter J.C."/>
            <person name="Han C."/>
            <person name="Schmutz J."/>
            <person name="Larimer F."/>
            <person name="Land M."/>
            <person name="Hauser L."/>
            <person name="Kyrpides N."/>
            <person name="Kim E."/>
            <person name="Stephens C."/>
            <person name="Richardson P."/>
        </authorList>
    </citation>
    <scope>NUCLEOTIDE SEQUENCE [LARGE SCALE GENOMIC DNA]</scope>
    <source>
        <strain evidence="1">K31</strain>
    </source>
</reference>
<dbReference type="Pfam" id="PF06035">
    <property type="entry name" value="Peptidase_C93"/>
    <property type="match status" value="1"/>
</dbReference>
<dbReference type="EMBL" id="CP000927">
    <property type="protein sequence ID" value="ABZ70360.1"/>
    <property type="molecule type" value="Genomic_DNA"/>
</dbReference>
<dbReference type="KEGG" id="cak:Caul_1230"/>
<name>B0SYM9_CAUSK</name>
<dbReference type="AlphaFoldDB" id="B0SYM9"/>
<proteinExistence type="predicted"/>
<dbReference type="OrthoDB" id="7206808at2"/>
<evidence type="ECO:0000313" key="1">
    <source>
        <dbReference type="EMBL" id="ABZ70360.1"/>
    </source>
</evidence>
<organism evidence="1">
    <name type="scientific">Caulobacter sp. (strain K31)</name>
    <dbReference type="NCBI Taxonomy" id="366602"/>
    <lineage>
        <taxon>Bacteria</taxon>
        <taxon>Pseudomonadati</taxon>
        <taxon>Pseudomonadota</taxon>
        <taxon>Alphaproteobacteria</taxon>
        <taxon>Caulobacterales</taxon>
        <taxon>Caulobacteraceae</taxon>
        <taxon>Caulobacter</taxon>
    </lineage>
</organism>
<dbReference type="InterPro" id="IPR010319">
    <property type="entry name" value="Transglutaminase-like_Cys_pept"/>
</dbReference>
<dbReference type="InterPro" id="IPR038765">
    <property type="entry name" value="Papain-like_cys_pep_sf"/>
</dbReference>
<dbReference type="PANTHER" id="PTHR39327:SF1">
    <property type="entry name" value="BLR5470 PROTEIN"/>
    <property type="match status" value="1"/>
</dbReference>
<dbReference type="Gene3D" id="3.10.620.30">
    <property type="match status" value="1"/>
</dbReference>
<dbReference type="eggNOG" id="COG3672">
    <property type="taxonomic scope" value="Bacteria"/>
</dbReference>
<dbReference type="HOGENOM" id="CLU_1228112_0_0_5"/>